<reference evidence="1 2" key="1">
    <citation type="journal article" date="2019" name="Nat. Ecol. Evol.">
        <title>Megaphylogeny resolves global patterns of mushroom evolution.</title>
        <authorList>
            <person name="Varga T."/>
            <person name="Krizsan K."/>
            <person name="Foldi C."/>
            <person name="Dima B."/>
            <person name="Sanchez-Garcia M."/>
            <person name="Sanchez-Ramirez S."/>
            <person name="Szollosi G.J."/>
            <person name="Szarkandi J.G."/>
            <person name="Papp V."/>
            <person name="Albert L."/>
            <person name="Andreopoulos W."/>
            <person name="Angelini C."/>
            <person name="Antonin V."/>
            <person name="Barry K.W."/>
            <person name="Bougher N.L."/>
            <person name="Buchanan P."/>
            <person name="Buyck B."/>
            <person name="Bense V."/>
            <person name="Catcheside P."/>
            <person name="Chovatia M."/>
            <person name="Cooper J."/>
            <person name="Damon W."/>
            <person name="Desjardin D."/>
            <person name="Finy P."/>
            <person name="Geml J."/>
            <person name="Haridas S."/>
            <person name="Hughes K."/>
            <person name="Justo A."/>
            <person name="Karasinski D."/>
            <person name="Kautmanova I."/>
            <person name="Kiss B."/>
            <person name="Kocsube S."/>
            <person name="Kotiranta H."/>
            <person name="LaButti K.M."/>
            <person name="Lechner B.E."/>
            <person name="Liimatainen K."/>
            <person name="Lipzen A."/>
            <person name="Lukacs Z."/>
            <person name="Mihaltcheva S."/>
            <person name="Morgado L.N."/>
            <person name="Niskanen T."/>
            <person name="Noordeloos M.E."/>
            <person name="Ohm R.A."/>
            <person name="Ortiz-Santana B."/>
            <person name="Ovrebo C."/>
            <person name="Racz N."/>
            <person name="Riley R."/>
            <person name="Savchenko A."/>
            <person name="Shiryaev A."/>
            <person name="Soop K."/>
            <person name="Spirin V."/>
            <person name="Szebenyi C."/>
            <person name="Tomsovsky M."/>
            <person name="Tulloss R.E."/>
            <person name="Uehling J."/>
            <person name="Grigoriev I.V."/>
            <person name="Vagvolgyi C."/>
            <person name="Papp T."/>
            <person name="Martin F.M."/>
            <person name="Miettinen O."/>
            <person name="Hibbett D.S."/>
            <person name="Nagy L.G."/>
        </authorList>
    </citation>
    <scope>NUCLEOTIDE SEQUENCE [LARGE SCALE GENOMIC DNA]</scope>
    <source>
        <strain evidence="1 2">NL-1719</strain>
    </source>
</reference>
<proteinExistence type="predicted"/>
<accession>A0ACD3A0V8</accession>
<gene>
    <name evidence="1" type="ORF">BDN72DRAFT_865490</name>
</gene>
<dbReference type="EMBL" id="ML209104">
    <property type="protein sequence ID" value="TFK59024.1"/>
    <property type="molecule type" value="Genomic_DNA"/>
</dbReference>
<evidence type="ECO:0000313" key="2">
    <source>
        <dbReference type="Proteomes" id="UP000308600"/>
    </source>
</evidence>
<keyword evidence="2" id="KW-1185">Reference proteome</keyword>
<sequence>MHATISPIPQSIFEAPSIDEALGLTDQWLQASLSCSEENLHNILTAMATQLKEALRQKFALQNRLRPLEATFNDARNEALCMTCGHVLTLPHVLACSHISCGTCLEGSFRALLEQRIEECVAVTSDGTTLRELLNRQPQTELAFQLALQKCGLGDDIDFTTYPSPCCGKSVSSKPVLVYGLRRICKSLQLDREKPEPPVPTFERLFLRPA</sequence>
<evidence type="ECO:0000313" key="1">
    <source>
        <dbReference type="EMBL" id="TFK59024.1"/>
    </source>
</evidence>
<dbReference type="Proteomes" id="UP000308600">
    <property type="component" value="Unassembled WGS sequence"/>
</dbReference>
<organism evidence="1 2">
    <name type="scientific">Pluteus cervinus</name>
    <dbReference type="NCBI Taxonomy" id="181527"/>
    <lineage>
        <taxon>Eukaryota</taxon>
        <taxon>Fungi</taxon>
        <taxon>Dikarya</taxon>
        <taxon>Basidiomycota</taxon>
        <taxon>Agaricomycotina</taxon>
        <taxon>Agaricomycetes</taxon>
        <taxon>Agaricomycetidae</taxon>
        <taxon>Agaricales</taxon>
        <taxon>Pluteineae</taxon>
        <taxon>Pluteaceae</taxon>
        <taxon>Pluteus</taxon>
    </lineage>
</organism>
<protein>
    <submittedName>
        <fullName evidence="1">Uncharacterized protein</fullName>
    </submittedName>
</protein>
<name>A0ACD3A0V8_9AGAR</name>